<evidence type="ECO:0000256" key="1">
    <source>
        <dbReference type="ARBA" id="ARBA00007416"/>
    </source>
</evidence>
<evidence type="ECO:0000313" key="9">
    <source>
        <dbReference type="Proteomes" id="UP001497480"/>
    </source>
</evidence>
<gene>
    <name evidence="8" type="ORF">LLUT_LOCUS17843</name>
</gene>
<evidence type="ECO:0000256" key="3">
    <source>
        <dbReference type="ARBA" id="ARBA00022771"/>
    </source>
</evidence>
<reference evidence="8 9" key="1">
    <citation type="submission" date="2024-03" db="EMBL/GenBank/DDBJ databases">
        <authorList>
            <person name="Martinez-Hernandez J."/>
        </authorList>
    </citation>
    <scope>NUCLEOTIDE SEQUENCE [LARGE SCALE GENOMIC DNA]</scope>
</reference>
<dbReference type="Pfam" id="PF09733">
    <property type="entry name" value="VEFS-Box"/>
    <property type="match status" value="1"/>
</dbReference>
<protein>
    <recommendedName>
        <fullName evidence="7">Polycomb protein VEFS-Box domain-containing protein</fullName>
    </recommendedName>
</protein>
<keyword evidence="9" id="KW-1185">Reference proteome</keyword>
<evidence type="ECO:0000313" key="8">
    <source>
        <dbReference type="EMBL" id="CAL0316783.1"/>
    </source>
</evidence>
<evidence type="ECO:0000256" key="6">
    <source>
        <dbReference type="ARBA" id="ARBA00023163"/>
    </source>
</evidence>
<keyword evidence="2" id="KW-0479">Metal-binding</keyword>
<keyword evidence="4" id="KW-0862">Zinc</keyword>
<evidence type="ECO:0000256" key="5">
    <source>
        <dbReference type="ARBA" id="ARBA00023015"/>
    </source>
</evidence>
<feature type="domain" description="Polycomb protein VEFS-Box" evidence="7">
    <location>
        <begin position="1"/>
        <end position="104"/>
    </location>
</feature>
<dbReference type="AlphaFoldDB" id="A0AAV1X582"/>
<dbReference type="CDD" id="cd21553">
    <property type="entry name" value="VEFS-box_EMF2-like"/>
    <property type="match status" value="1"/>
</dbReference>
<sequence>MSIEEVVSGDDSESEIDEETKDIEHRKLFDDCEGVTKEGREIMFMWSTFVRRQRVVSDCHIPWACKTFTKLHANVFVQSFQMNLCWRMLMIKLWKHNLIDGKVMNDCSIILEEYLKQNSPSPS</sequence>
<evidence type="ECO:0000259" key="7">
    <source>
        <dbReference type="Pfam" id="PF09733"/>
    </source>
</evidence>
<accession>A0AAV1X582</accession>
<dbReference type="GO" id="GO:0031490">
    <property type="term" value="F:chromatin DNA binding"/>
    <property type="evidence" value="ECO:0007669"/>
    <property type="project" value="TreeGrafter"/>
</dbReference>
<evidence type="ECO:0000256" key="4">
    <source>
        <dbReference type="ARBA" id="ARBA00022833"/>
    </source>
</evidence>
<dbReference type="PANTHER" id="PTHR22597">
    <property type="entry name" value="POLYCOMB GROUP PROTEIN"/>
    <property type="match status" value="1"/>
</dbReference>
<dbReference type="GO" id="GO:0008270">
    <property type="term" value="F:zinc ion binding"/>
    <property type="evidence" value="ECO:0007669"/>
    <property type="project" value="UniProtKB-KW"/>
</dbReference>
<dbReference type="EMBL" id="CAXHTB010000012">
    <property type="protein sequence ID" value="CAL0316783.1"/>
    <property type="molecule type" value="Genomic_DNA"/>
</dbReference>
<organism evidence="8 9">
    <name type="scientific">Lupinus luteus</name>
    <name type="common">European yellow lupine</name>
    <dbReference type="NCBI Taxonomy" id="3873"/>
    <lineage>
        <taxon>Eukaryota</taxon>
        <taxon>Viridiplantae</taxon>
        <taxon>Streptophyta</taxon>
        <taxon>Embryophyta</taxon>
        <taxon>Tracheophyta</taxon>
        <taxon>Spermatophyta</taxon>
        <taxon>Magnoliopsida</taxon>
        <taxon>eudicotyledons</taxon>
        <taxon>Gunneridae</taxon>
        <taxon>Pentapetalae</taxon>
        <taxon>rosids</taxon>
        <taxon>fabids</taxon>
        <taxon>Fabales</taxon>
        <taxon>Fabaceae</taxon>
        <taxon>Papilionoideae</taxon>
        <taxon>50 kb inversion clade</taxon>
        <taxon>genistoids sensu lato</taxon>
        <taxon>core genistoids</taxon>
        <taxon>Genisteae</taxon>
        <taxon>Lupinus</taxon>
    </lineage>
</organism>
<dbReference type="Proteomes" id="UP001497480">
    <property type="component" value="Unassembled WGS sequence"/>
</dbReference>
<evidence type="ECO:0000256" key="2">
    <source>
        <dbReference type="ARBA" id="ARBA00022723"/>
    </source>
</evidence>
<dbReference type="InterPro" id="IPR019135">
    <property type="entry name" value="Polycomb_protein_VEFS-Box"/>
</dbReference>
<keyword evidence="3" id="KW-0863">Zinc-finger</keyword>
<dbReference type="PANTHER" id="PTHR22597:SF22">
    <property type="entry name" value="POLYCOMB GROUP PROTEIN EMBRYONIC FLOWER 2-RELATED"/>
    <property type="match status" value="1"/>
</dbReference>
<comment type="similarity">
    <text evidence="1">Belongs to the VEFS (VRN2-EMF2-FIS2-SU(Z)12) family.</text>
</comment>
<comment type="caution">
    <text evidence="8">The sequence shown here is derived from an EMBL/GenBank/DDBJ whole genome shotgun (WGS) entry which is preliminary data.</text>
</comment>
<keyword evidence="5" id="KW-0805">Transcription regulation</keyword>
<name>A0AAV1X582_LUPLU</name>
<proteinExistence type="inferred from homology"/>
<keyword evidence="6" id="KW-0804">Transcription</keyword>
<dbReference type="GO" id="GO:0005634">
    <property type="term" value="C:nucleus"/>
    <property type="evidence" value="ECO:0007669"/>
    <property type="project" value="UniProtKB-ARBA"/>
</dbReference>